<dbReference type="STRING" id="39947.A0A0P0X0H8"/>
<gene>
    <name evidence="1" type="ordered locus">Os06g0679900</name>
    <name evidence="1" type="ORF">OSNPB_060679900</name>
</gene>
<dbReference type="PaxDb" id="39947-A0A0P0X0H8"/>
<proteinExistence type="predicted"/>
<dbReference type="InParanoid" id="A0A0P0X0H8"/>
<dbReference type="Proteomes" id="UP000059680">
    <property type="component" value="Chromosome 6"/>
</dbReference>
<evidence type="ECO:0000313" key="1">
    <source>
        <dbReference type="EMBL" id="BAS99138.1"/>
    </source>
</evidence>
<dbReference type="AlphaFoldDB" id="A0A0P0X0H8"/>
<protein>
    <submittedName>
        <fullName evidence="1">Os06g0679900 protein</fullName>
    </submittedName>
</protein>
<reference evidence="2" key="1">
    <citation type="journal article" date="2005" name="Nature">
        <title>The map-based sequence of the rice genome.</title>
        <authorList>
            <consortium name="International rice genome sequencing project (IRGSP)"/>
            <person name="Matsumoto T."/>
            <person name="Wu J."/>
            <person name="Kanamori H."/>
            <person name="Katayose Y."/>
            <person name="Fujisawa M."/>
            <person name="Namiki N."/>
            <person name="Mizuno H."/>
            <person name="Yamamoto K."/>
            <person name="Antonio B.A."/>
            <person name="Baba T."/>
            <person name="Sakata K."/>
            <person name="Nagamura Y."/>
            <person name="Aoki H."/>
            <person name="Arikawa K."/>
            <person name="Arita K."/>
            <person name="Bito T."/>
            <person name="Chiden Y."/>
            <person name="Fujitsuka N."/>
            <person name="Fukunaka R."/>
            <person name="Hamada M."/>
            <person name="Harada C."/>
            <person name="Hayashi A."/>
            <person name="Hijishita S."/>
            <person name="Honda M."/>
            <person name="Hosokawa S."/>
            <person name="Ichikawa Y."/>
            <person name="Idonuma A."/>
            <person name="Iijima M."/>
            <person name="Ikeda M."/>
            <person name="Ikeno M."/>
            <person name="Ito K."/>
            <person name="Ito S."/>
            <person name="Ito T."/>
            <person name="Ito Y."/>
            <person name="Ito Y."/>
            <person name="Iwabuchi A."/>
            <person name="Kamiya K."/>
            <person name="Karasawa W."/>
            <person name="Kurita K."/>
            <person name="Katagiri S."/>
            <person name="Kikuta A."/>
            <person name="Kobayashi H."/>
            <person name="Kobayashi N."/>
            <person name="Machita K."/>
            <person name="Maehara T."/>
            <person name="Masukawa M."/>
            <person name="Mizubayashi T."/>
            <person name="Mukai Y."/>
            <person name="Nagasaki H."/>
            <person name="Nagata Y."/>
            <person name="Naito S."/>
            <person name="Nakashima M."/>
            <person name="Nakama Y."/>
            <person name="Nakamichi Y."/>
            <person name="Nakamura M."/>
            <person name="Meguro A."/>
            <person name="Negishi M."/>
            <person name="Ohta I."/>
            <person name="Ohta T."/>
            <person name="Okamoto M."/>
            <person name="Ono N."/>
            <person name="Saji S."/>
            <person name="Sakaguchi M."/>
            <person name="Sakai K."/>
            <person name="Shibata M."/>
            <person name="Shimokawa T."/>
            <person name="Song J."/>
            <person name="Takazaki Y."/>
            <person name="Terasawa K."/>
            <person name="Tsugane M."/>
            <person name="Tsuji K."/>
            <person name="Ueda S."/>
            <person name="Waki K."/>
            <person name="Yamagata H."/>
            <person name="Yamamoto M."/>
            <person name="Yamamoto S."/>
            <person name="Yamane H."/>
            <person name="Yoshiki S."/>
            <person name="Yoshihara R."/>
            <person name="Yukawa K."/>
            <person name="Zhong H."/>
            <person name="Yano M."/>
            <person name="Yuan Q."/>
            <person name="Ouyang S."/>
            <person name="Liu J."/>
            <person name="Jones K.M."/>
            <person name="Gansberger K."/>
            <person name="Moffat K."/>
            <person name="Hill J."/>
            <person name="Bera J."/>
            <person name="Fadrosh D."/>
            <person name="Jin S."/>
            <person name="Johri S."/>
            <person name="Kim M."/>
            <person name="Overton L."/>
            <person name="Reardon M."/>
            <person name="Tsitrin T."/>
            <person name="Vuong H."/>
            <person name="Weaver B."/>
            <person name="Ciecko A."/>
            <person name="Tallon L."/>
            <person name="Jackson J."/>
            <person name="Pai G."/>
            <person name="Aken S.V."/>
            <person name="Utterback T."/>
            <person name="Reidmuller S."/>
            <person name="Feldblyum T."/>
            <person name="Hsiao J."/>
            <person name="Zismann V."/>
            <person name="Iobst S."/>
            <person name="de Vazeille A.R."/>
            <person name="Buell C.R."/>
            <person name="Ying K."/>
            <person name="Li Y."/>
            <person name="Lu T."/>
            <person name="Huang Y."/>
            <person name="Zhao Q."/>
            <person name="Feng Q."/>
            <person name="Zhang L."/>
            <person name="Zhu J."/>
            <person name="Weng Q."/>
            <person name="Mu J."/>
            <person name="Lu Y."/>
            <person name="Fan D."/>
            <person name="Liu Y."/>
            <person name="Guan J."/>
            <person name="Zhang Y."/>
            <person name="Yu S."/>
            <person name="Liu X."/>
            <person name="Zhang Y."/>
            <person name="Hong G."/>
            <person name="Han B."/>
            <person name="Choisne N."/>
            <person name="Demange N."/>
            <person name="Orjeda G."/>
            <person name="Samain S."/>
            <person name="Cattolico L."/>
            <person name="Pelletier E."/>
            <person name="Couloux A."/>
            <person name="Segurens B."/>
            <person name="Wincker P."/>
            <person name="D'Hont A."/>
            <person name="Scarpelli C."/>
            <person name="Weissenbach J."/>
            <person name="Salanoubat M."/>
            <person name="Quetier F."/>
            <person name="Yu Y."/>
            <person name="Kim H.R."/>
            <person name="Rambo T."/>
            <person name="Currie J."/>
            <person name="Collura K."/>
            <person name="Luo M."/>
            <person name="Yang T."/>
            <person name="Ammiraju J.S.S."/>
            <person name="Engler F."/>
            <person name="Soderlund C."/>
            <person name="Wing R.A."/>
            <person name="Palmer L.E."/>
            <person name="de la Bastide M."/>
            <person name="Spiegel L."/>
            <person name="Nascimento L."/>
            <person name="Zutavern T."/>
            <person name="O'Shaughnessy A."/>
            <person name="Dike S."/>
            <person name="Dedhia N."/>
            <person name="Preston R."/>
            <person name="Balija V."/>
            <person name="McCombie W.R."/>
            <person name="Chow T."/>
            <person name="Chen H."/>
            <person name="Chung M."/>
            <person name="Chen C."/>
            <person name="Shaw J."/>
            <person name="Wu H."/>
            <person name="Hsiao K."/>
            <person name="Chao Y."/>
            <person name="Chu M."/>
            <person name="Cheng C."/>
            <person name="Hour A."/>
            <person name="Lee P."/>
            <person name="Lin S."/>
            <person name="Lin Y."/>
            <person name="Liou J."/>
            <person name="Liu S."/>
            <person name="Hsing Y."/>
            <person name="Raghuvanshi S."/>
            <person name="Mohanty A."/>
            <person name="Bharti A.K."/>
            <person name="Gaur A."/>
            <person name="Gupta V."/>
            <person name="Kumar D."/>
            <person name="Ravi V."/>
            <person name="Vij S."/>
            <person name="Kapur A."/>
            <person name="Khurana P."/>
            <person name="Khurana P."/>
            <person name="Khurana J.P."/>
            <person name="Tyagi A.K."/>
            <person name="Gaikwad K."/>
            <person name="Singh A."/>
            <person name="Dalal V."/>
            <person name="Srivastava S."/>
            <person name="Dixit A."/>
            <person name="Pal A.K."/>
            <person name="Ghazi I.A."/>
            <person name="Yadav M."/>
            <person name="Pandit A."/>
            <person name="Bhargava A."/>
            <person name="Sureshbabu K."/>
            <person name="Batra K."/>
            <person name="Sharma T.R."/>
            <person name="Mohapatra T."/>
            <person name="Singh N.K."/>
            <person name="Messing J."/>
            <person name="Nelson A.B."/>
            <person name="Fuks G."/>
            <person name="Kavchok S."/>
            <person name="Keizer G."/>
            <person name="Linton E."/>
            <person name="Llaca V."/>
            <person name="Song R."/>
            <person name="Tanyolac B."/>
            <person name="Young S."/>
            <person name="Ho-Il K."/>
            <person name="Hahn J.H."/>
            <person name="Sangsakoo G."/>
            <person name="Vanavichit A."/>
            <person name="de Mattos Luiz.A.T."/>
            <person name="Zimmer P.D."/>
            <person name="Malone G."/>
            <person name="Dellagostin O."/>
            <person name="de Oliveira A.C."/>
            <person name="Bevan M."/>
            <person name="Bancroft I."/>
            <person name="Minx P."/>
            <person name="Cordum H."/>
            <person name="Wilson R."/>
            <person name="Cheng Z."/>
            <person name="Jin W."/>
            <person name="Jiang J."/>
            <person name="Leong S.A."/>
            <person name="Iwama H."/>
            <person name="Gojobori T."/>
            <person name="Itoh T."/>
            <person name="Niimura Y."/>
            <person name="Fujii Y."/>
            <person name="Habara T."/>
            <person name="Sakai H."/>
            <person name="Sato Y."/>
            <person name="Wilson G."/>
            <person name="Kumar K."/>
            <person name="McCouch S."/>
            <person name="Juretic N."/>
            <person name="Hoen D."/>
            <person name="Wright S."/>
            <person name="Bruskiewich R."/>
            <person name="Bureau T."/>
            <person name="Miyao A."/>
            <person name="Hirochika H."/>
            <person name="Nishikawa T."/>
            <person name="Kadowaki K."/>
            <person name="Sugiura M."/>
            <person name="Burr B."/>
            <person name="Sasaki T."/>
        </authorList>
    </citation>
    <scope>NUCLEOTIDE SEQUENCE [LARGE SCALE GENOMIC DNA]</scope>
    <source>
        <strain evidence="2">cv. Nipponbare</strain>
    </source>
</reference>
<reference evidence="1 2" key="3">
    <citation type="journal article" date="2013" name="Rice">
        <title>Improvement of the Oryza sativa Nipponbare reference genome using next generation sequence and optical map data.</title>
        <authorList>
            <person name="Kawahara Y."/>
            <person name="de la Bastide M."/>
            <person name="Hamilton J.P."/>
            <person name="Kanamori H."/>
            <person name="McCombie W.R."/>
            <person name="Ouyang S."/>
            <person name="Schwartz D.C."/>
            <person name="Tanaka T."/>
            <person name="Wu J."/>
            <person name="Zhou S."/>
            <person name="Childs K.L."/>
            <person name="Davidson R.M."/>
            <person name="Lin H."/>
            <person name="Quesada-Ocampo L."/>
            <person name="Vaillancourt B."/>
            <person name="Sakai H."/>
            <person name="Lee S.S."/>
            <person name="Kim J."/>
            <person name="Numa H."/>
            <person name="Itoh T."/>
            <person name="Buell C.R."/>
            <person name="Matsumoto T."/>
        </authorList>
    </citation>
    <scope>NUCLEOTIDE SEQUENCE [LARGE SCALE GENOMIC DNA]</scope>
    <source>
        <strain evidence="2">cv. Nipponbare</strain>
    </source>
</reference>
<dbReference type="FunCoup" id="A0A0P0X0H8">
    <property type="interactions" value="114"/>
</dbReference>
<evidence type="ECO:0000313" key="2">
    <source>
        <dbReference type="Proteomes" id="UP000059680"/>
    </source>
</evidence>
<accession>A0A0P0X0H8</accession>
<sequence length="94" mass="11038">MLPFNEPSFISWLCDKRMKVAKAQRRGFDTITALIAWTIWEERNNRVFNQQQKTWVEVAKVMTAEAELWRLANAAMPELPLLTTEWRSQNLVGD</sequence>
<keyword evidence="2" id="KW-1185">Reference proteome</keyword>
<organism evidence="1 2">
    <name type="scientific">Oryza sativa subsp. japonica</name>
    <name type="common">Rice</name>
    <dbReference type="NCBI Taxonomy" id="39947"/>
    <lineage>
        <taxon>Eukaryota</taxon>
        <taxon>Viridiplantae</taxon>
        <taxon>Streptophyta</taxon>
        <taxon>Embryophyta</taxon>
        <taxon>Tracheophyta</taxon>
        <taxon>Spermatophyta</taxon>
        <taxon>Magnoliopsida</taxon>
        <taxon>Liliopsida</taxon>
        <taxon>Poales</taxon>
        <taxon>Poaceae</taxon>
        <taxon>BOP clade</taxon>
        <taxon>Oryzoideae</taxon>
        <taxon>Oryzeae</taxon>
        <taxon>Oryzinae</taxon>
        <taxon>Oryza</taxon>
        <taxon>Oryza sativa</taxon>
    </lineage>
</organism>
<reference evidence="1 2" key="2">
    <citation type="journal article" date="2013" name="Plant Cell Physiol.">
        <title>Rice Annotation Project Database (RAP-DB): an integrative and interactive database for rice genomics.</title>
        <authorList>
            <person name="Sakai H."/>
            <person name="Lee S.S."/>
            <person name="Tanaka T."/>
            <person name="Numa H."/>
            <person name="Kim J."/>
            <person name="Kawahara Y."/>
            <person name="Wakimoto H."/>
            <person name="Yang C.C."/>
            <person name="Iwamoto M."/>
            <person name="Abe T."/>
            <person name="Yamada Y."/>
            <person name="Muto A."/>
            <person name="Inokuchi H."/>
            <person name="Ikemura T."/>
            <person name="Matsumoto T."/>
            <person name="Sasaki T."/>
            <person name="Itoh T."/>
        </authorList>
    </citation>
    <scope>NUCLEOTIDE SEQUENCE [LARGE SCALE GENOMIC DNA]</scope>
    <source>
        <strain evidence="2">cv. Nipponbare</strain>
    </source>
</reference>
<dbReference type="EMBL" id="AP014962">
    <property type="protein sequence ID" value="BAS99138.1"/>
    <property type="molecule type" value="Genomic_DNA"/>
</dbReference>
<name>A0A0P0X0H8_ORYSJ</name>